<sequence>MKRIDQLEGLRGLLAAWVVLVHLLPAAGIDPDSMGVLKPLINEKIRVQIFCIMSGFVIFVMMSSLSEDYSTYITRRIKRIYPVYIFAFFLSIAFAWVAYEALQTADFNSVRNAGRIAILDRSFESWEMHTLAHMTMLHGIIPDSWLPLGAYAFLGQAWNISTEFQFYLIAPLAFWCLHHSSNLVRAGFVVASVMGVWYFRHWPNGAILANYAIYFASGIASYYLWKMRWDDQPFMSPPVVLPLAAIVGYFDLAIGAWIFVFTSAIMVRDKGRKKGFVAMFLEHPVMMFLGTVSYSLYLLHMIPLYGWMYVLNDQGFSQGTYFAMLAALTFATAIPFSYLAHKYVERPFYTSKSQRASSNAGGKATMRPAVEGK</sequence>
<dbReference type="GO" id="GO:0016747">
    <property type="term" value="F:acyltransferase activity, transferring groups other than amino-acyl groups"/>
    <property type="evidence" value="ECO:0007669"/>
    <property type="project" value="InterPro"/>
</dbReference>
<accession>A0A081CTY9</accession>
<protein>
    <submittedName>
        <fullName evidence="4">Putative acetyltransferase</fullName>
    </submittedName>
</protein>
<reference evidence="4 5" key="1">
    <citation type="submission" date="2014-08" db="EMBL/GenBank/DDBJ databases">
        <title>Whole genome shotgun sequence of Rhizobium rubi NBRC 13261.</title>
        <authorList>
            <person name="Katano-Makiyama Y."/>
            <person name="Hosoyama A."/>
            <person name="Hashimoto M."/>
            <person name="Hosoyama Y."/>
            <person name="Noguchi M."/>
            <person name="Tsuchikane K."/>
            <person name="Uohara A."/>
            <person name="Ohji S."/>
            <person name="Ichikawa N."/>
            <person name="Kimura A."/>
            <person name="Yamazoe A."/>
            <person name="Fujita N."/>
        </authorList>
    </citation>
    <scope>NUCLEOTIDE SEQUENCE [LARGE SCALE GENOMIC DNA]</scope>
    <source>
        <strain evidence="4 5">NBRC 13261</strain>
    </source>
</reference>
<dbReference type="OrthoDB" id="9796461at2"/>
<dbReference type="EMBL" id="BBJU01000008">
    <property type="protein sequence ID" value="GAK70135.1"/>
    <property type="molecule type" value="Genomic_DNA"/>
</dbReference>
<keyword evidence="2" id="KW-1133">Transmembrane helix</keyword>
<dbReference type="Pfam" id="PF01757">
    <property type="entry name" value="Acyl_transf_3"/>
    <property type="match status" value="1"/>
</dbReference>
<proteinExistence type="predicted"/>
<dbReference type="PANTHER" id="PTHR23028">
    <property type="entry name" value="ACETYLTRANSFERASE"/>
    <property type="match status" value="1"/>
</dbReference>
<feature type="domain" description="Acyltransferase 3" evidence="3">
    <location>
        <begin position="5"/>
        <end position="335"/>
    </location>
</feature>
<dbReference type="eggNOG" id="COG1835">
    <property type="taxonomic scope" value="Bacteria"/>
</dbReference>
<organism evidence="4 5">
    <name type="scientific">Agrobacterium rubi TR3 = NBRC 13261</name>
    <dbReference type="NCBI Taxonomy" id="1368415"/>
    <lineage>
        <taxon>Bacteria</taxon>
        <taxon>Pseudomonadati</taxon>
        <taxon>Pseudomonadota</taxon>
        <taxon>Alphaproteobacteria</taxon>
        <taxon>Hyphomicrobiales</taxon>
        <taxon>Rhizobiaceae</taxon>
        <taxon>Rhizobium/Agrobacterium group</taxon>
        <taxon>Agrobacterium</taxon>
    </lineage>
</organism>
<dbReference type="GO" id="GO:0000271">
    <property type="term" value="P:polysaccharide biosynthetic process"/>
    <property type="evidence" value="ECO:0007669"/>
    <property type="project" value="TreeGrafter"/>
</dbReference>
<dbReference type="RefSeq" id="WP_045229728.1">
    <property type="nucleotide sequence ID" value="NZ_BBJU01000008.1"/>
</dbReference>
<evidence type="ECO:0000256" key="2">
    <source>
        <dbReference type="SAM" id="Phobius"/>
    </source>
</evidence>
<feature type="transmembrane region" description="Helical" evidence="2">
    <location>
        <begin position="182"/>
        <end position="199"/>
    </location>
</feature>
<evidence type="ECO:0000259" key="3">
    <source>
        <dbReference type="Pfam" id="PF01757"/>
    </source>
</evidence>
<feature type="transmembrane region" description="Helical" evidence="2">
    <location>
        <begin position="47"/>
        <end position="69"/>
    </location>
</feature>
<evidence type="ECO:0000313" key="4">
    <source>
        <dbReference type="EMBL" id="GAK70135.1"/>
    </source>
</evidence>
<evidence type="ECO:0000313" key="5">
    <source>
        <dbReference type="Proteomes" id="UP000028701"/>
    </source>
</evidence>
<feature type="transmembrane region" description="Helical" evidence="2">
    <location>
        <begin position="245"/>
        <end position="267"/>
    </location>
</feature>
<gene>
    <name evidence="4" type="ORF">RRU01S_08_00380</name>
</gene>
<name>A0A081CTY9_9HYPH</name>
<comment type="caution">
    <text evidence="4">The sequence shown here is derived from an EMBL/GenBank/DDBJ whole genome shotgun (WGS) entry which is preliminary data.</text>
</comment>
<feature type="transmembrane region" description="Helical" evidence="2">
    <location>
        <begin position="81"/>
        <end position="99"/>
    </location>
</feature>
<evidence type="ECO:0000256" key="1">
    <source>
        <dbReference type="SAM" id="MobiDB-lite"/>
    </source>
</evidence>
<dbReference type="InterPro" id="IPR050879">
    <property type="entry name" value="Acyltransferase_3"/>
</dbReference>
<feature type="transmembrane region" description="Helical" evidence="2">
    <location>
        <begin position="320"/>
        <end position="340"/>
    </location>
</feature>
<feature type="transmembrane region" description="Helical" evidence="2">
    <location>
        <begin position="206"/>
        <end position="225"/>
    </location>
</feature>
<dbReference type="InterPro" id="IPR002656">
    <property type="entry name" value="Acyl_transf_3_dom"/>
</dbReference>
<feature type="transmembrane region" description="Helical" evidence="2">
    <location>
        <begin position="288"/>
        <end position="308"/>
    </location>
</feature>
<dbReference type="AlphaFoldDB" id="A0A081CTY9"/>
<keyword evidence="4" id="KW-0808">Transferase</keyword>
<feature type="region of interest" description="Disordered" evidence="1">
    <location>
        <begin position="354"/>
        <end position="373"/>
    </location>
</feature>
<keyword evidence="2" id="KW-0812">Transmembrane</keyword>
<keyword evidence="2" id="KW-0472">Membrane</keyword>
<dbReference type="Proteomes" id="UP000028701">
    <property type="component" value="Unassembled WGS sequence"/>
</dbReference>
<dbReference type="PANTHER" id="PTHR23028:SF53">
    <property type="entry name" value="ACYL_TRANSF_3 DOMAIN-CONTAINING PROTEIN"/>
    <property type="match status" value="1"/>
</dbReference>
<dbReference type="GO" id="GO:0016020">
    <property type="term" value="C:membrane"/>
    <property type="evidence" value="ECO:0007669"/>
    <property type="project" value="TreeGrafter"/>
</dbReference>